<gene>
    <name evidence="1" type="ORF">HII31_02714</name>
</gene>
<protein>
    <submittedName>
        <fullName evidence="1">Uncharacterized protein</fullName>
    </submittedName>
</protein>
<dbReference type="EMBL" id="JABCIY010000033">
    <property type="protein sequence ID" value="KAF7195952.1"/>
    <property type="molecule type" value="Genomic_DNA"/>
</dbReference>
<keyword evidence="2" id="KW-1185">Reference proteome</keyword>
<comment type="caution">
    <text evidence="1">The sequence shown here is derived from an EMBL/GenBank/DDBJ whole genome shotgun (WGS) entry which is preliminary data.</text>
</comment>
<dbReference type="Proteomes" id="UP000660729">
    <property type="component" value="Unassembled WGS sequence"/>
</dbReference>
<dbReference type="OrthoDB" id="3650854at2759"/>
<reference evidence="1" key="1">
    <citation type="submission" date="2020-04" db="EMBL/GenBank/DDBJ databases">
        <title>Draft genome resource of the tomato pathogen Pseudocercospora fuligena.</title>
        <authorList>
            <person name="Zaccaron A."/>
        </authorList>
    </citation>
    <scope>NUCLEOTIDE SEQUENCE</scope>
    <source>
        <strain evidence="1">PF001</strain>
    </source>
</reference>
<proteinExistence type="predicted"/>
<dbReference type="AlphaFoldDB" id="A0A8H6RSB2"/>
<evidence type="ECO:0000313" key="1">
    <source>
        <dbReference type="EMBL" id="KAF7195952.1"/>
    </source>
</evidence>
<name>A0A8H6RSB2_9PEZI</name>
<sequence length="209" mass="23235">MADSEPLLSLDCSEEDDCSLSSYTVYSSAASDDNSPAADEKRRIRRELDDAAFADIAKERAEQERTKEAKVQEKQQRHRELFNVLEQWAYVVATALPYTSIPERRGAGDTQEASREGRVEVLEEYYYDAETRKAFQRPVTDDHSAPAKTIQVPPASLIPVGPQAGFVQSDPGPVEGSSTRMIQHEPTAGCEICFSVPICSIHGKGKWRI</sequence>
<evidence type="ECO:0000313" key="2">
    <source>
        <dbReference type="Proteomes" id="UP000660729"/>
    </source>
</evidence>
<organism evidence="1 2">
    <name type="scientific">Pseudocercospora fuligena</name>
    <dbReference type="NCBI Taxonomy" id="685502"/>
    <lineage>
        <taxon>Eukaryota</taxon>
        <taxon>Fungi</taxon>
        <taxon>Dikarya</taxon>
        <taxon>Ascomycota</taxon>
        <taxon>Pezizomycotina</taxon>
        <taxon>Dothideomycetes</taxon>
        <taxon>Dothideomycetidae</taxon>
        <taxon>Mycosphaerellales</taxon>
        <taxon>Mycosphaerellaceae</taxon>
        <taxon>Pseudocercospora</taxon>
    </lineage>
</organism>
<accession>A0A8H6RSB2</accession>